<proteinExistence type="predicted"/>
<dbReference type="EMBL" id="AFRT01001127">
    <property type="protein sequence ID" value="ELU41127.1"/>
    <property type="molecule type" value="Genomic_DNA"/>
</dbReference>
<accession>L8WWC0</accession>
<feature type="compositionally biased region" description="Basic and acidic residues" evidence="3">
    <location>
        <begin position="107"/>
        <end position="120"/>
    </location>
</feature>
<dbReference type="SUPFAM" id="SSF48150">
    <property type="entry name" value="DNA-glycosylase"/>
    <property type="match status" value="1"/>
</dbReference>
<evidence type="ECO:0000256" key="3">
    <source>
        <dbReference type="SAM" id="MobiDB-lite"/>
    </source>
</evidence>
<reference evidence="4 5" key="1">
    <citation type="journal article" date="2013" name="Nat. Commun.">
        <title>The evolution and pathogenic mechanisms of the rice sheath blight pathogen.</title>
        <authorList>
            <person name="Zheng A."/>
            <person name="Lin R."/>
            <person name="Xu L."/>
            <person name="Qin P."/>
            <person name="Tang C."/>
            <person name="Ai P."/>
            <person name="Zhang D."/>
            <person name="Liu Y."/>
            <person name="Sun Z."/>
            <person name="Feng H."/>
            <person name="Wang Y."/>
            <person name="Chen Y."/>
            <person name="Liang X."/>
            <person name="Fu R."/>
            <person name="Li Q."/>
            <person name="Zhang J."/>
            <person name="Yu X."/>
            <person name="Xie Z."/>
            <person name="Ding L."/>
            <person name="Guan P."/>
            <person name="Tang J."/>
            <person name="Liang Y."/>
            <person name="Wang S."/>
            <person name="Deng Q."/>
            <person name="Li S."/>
            <person name="Zhu J."/>
            <person name="Wang L."/>
            <person name="Liu H."/>
            <person name="Li P."/>
        </authorList>
    </citation>
    <scope>NUCLEOTIDE SEQUENCE [LARGE SCALE GENOMIC DNA]</scope>
    <source>
        <strain evidence="5">AG-1 IA</strain>
    </source>
</reference>
<dbReference type="Gene3D" id="1.10.340.30">
    <property type="entry name" value="Hypothetical protein, domain 2"/>
    <property type="match status" value="1"/>
</dbReference>
<organism evidence="4 5">
    <name type="scientific">Thanatephorus cucumeris (strain AG1-IA)</name>
    <name type="common">Rice sheath blight fungus</name>
    <name type="synonym">Rhizoctonia solani</name>
    <dbReference type="NCBI Taxonomy" id="983506"/>
    <lineage>
        <taxon>Eukaryota</taxon>
        <taxon>Fungi</taxon>
        <taxon>Dikarya</taxon>
        <taxon>Basidiomycota</taxon>
        <taxon>Agaricomycotina</taxon>
        <taxon>Agaricomycetes</taxon>
        <taxon>Cantharellales</taxon>
        <taxon>Ceratobasidiaceae</taxon>
        <taxon>Rhizoctonia</taxon>
        <taxon>Rhizoctonia solani AG-1</taxon>
    </lineage>
</organism>
<protein>
    <submittedName>
        <fullName evidence="4">HhH-GPD domain-containing protein</fullName>
    </submittedName>
</protein>
<evidence type="ECO:0000313" key="5">
    <source>
        <dbReference type="Proteomes" id="UP000011668"/>
    </source>
</evidence>
<dbReference type="OrthoDB" id="10265068at2759"/>
<dbReference type="PANTHER" id="PTHR15074">
    <property type="entry name" value="METHYL-CPG-BINDING PROTEIN"/>
    <property type="match status" value="1"/>
</dbReference>
<keyword evidence="5" id="KW-1185">Reference proteome</keyword>
<comment type="subcellular location">
    <subcellularLocation>
        <location evidence="1">Nucleus</location>
    </subcellularLocation>
</comment>
<dbReference type="GO" id="GO:0005634">
    <property type="term" value="C:nucleus"/>
    <property type="evidence" value="ECO:0007669"/>
    <property type="project" value="UniProtKB-SubCell"/>
</dbReference>
<evidence type="ECO:0000256" key="2">
    <source>
        <dbReference type="ARBA" id="ARBA00023242"/>
    </source>
</evidence>
<gene>
    <name evidence="4" type="ORF">AG1IA_04843</name>
</gene>
<evidence type="ECO:0000313" key="4">
    <source>
        <dbReference type="EMBL" id="ELU41127.1"/>
    </source>
</evidence>
<dbReference type="GO" id="GO:0003824">
    <property type="term" value="F:catalytic activity"/>
    <property type="evidence" value="ECO:0007669"/>
    <property type="project" value="InterPro"/>
</dbReference>
<comment type="caution">
    <text evidence="4">The sequence shown here is derived from an EMBL/GenBank/DDBJ whole genome shotgun (WGS) entry which is preliminary data.</text>
</comment>
<dbReference type="GO" id="GO:0006281">
    <property type="term" value="P:DNA repair"/>
    <property type="evidence" value="ECO:0007669"/>
    <property type="project" value="InterPro"/>
</dbReference>
<name>L8WWC0_THACA</name>
<dbReference type="InterPro" id="IPR045138">
    <property type="entry name" value="MeCP2/MBD4"/>
</dbReference>
<dbReference type="AlphaFoldDB" id="L8WWC0"/>
<dbReference type="PANTHER" id="PTHR15074:SF0">
    <property type="entry name" value="METHYL-CPG-BINDING DOMAIN PROTEIN 4-LIKE PROTEIN"/>
    <property type="match status" value="1"/>
</dbReference>
<evidence type="ECO:0000256" key="1">
    <source>
        <dbReference type="ARBA" id="ARBA00004123"/>
    </source>
</evidence>
<dbReference type="Proteomes" id="UP000011668">
    <property type="component" value="Unassembled WGS sequence"/>
</dbReference>
<feature type="compositionally biased region" description="Polar residues" evidence="3">
    <location>
        <begin position="67"/>
        <end position="81"/>
    </location>
</feature>
<sequence length="499" mass="56400">MISRSRLPQSRALLPPTKRQSPNVMTLALKICSTVTTTGNRFAPYFPGIHRGTSVRKRQYYDTIQRQNVADGTGTDQSPRHNTALIRCEPHSPYFENSKTPRRRRPVRSDGEETEEDKRANTQLKRRRLILRGVMPDEFSSPSSPEELSRALRAIKPRPTESFSESVCDDPWKIIIATTLLNKTKGKAAVPVFWELIERWPTPTALAQVAAPSLTELLRPLGTQSIRTSRLMRLSNAYVMHPPNLPSPPAPTSRTTKFYPGTTIEYRAIQQTSPIAHLPFVGPYAIDSFRIFSPALSGGGAGARVKEQLGRIACLAELGQSSRSEDDFDETPDWYNPSSLCSPDDEGEEWRNVWPEDKQLRRYLVWRWAIDGVEYNPEARIRRPADWSCLNKLIRGERLLHYTICSMFETMVQTGALVNRKIRLLTPRTLSHPILPSISNITGSFGRLLDPATALSWASGGLKRSELGYSYRIVGGIDVINSSQGFNNYFRPWCSFRLN</sequence>
<dbReference type="HOGENOM" id="CLU_546500_0_0_1"/>
<feature type="region of interest" description="Disordered" evidence="3">
    <location>
        <begin position="67"/>
        <end position="123"/>
    </location>
</feature>
<dbReference type="GO" id="GO:0003677">
    <property type="term" value="F:DNA binding"/>
    <property type="evidence" value="ECO:0007669"/>
    <property type="project" value="InterPro"/>
</dbReference>
<dbReference type="InterPro" id="IPR011257">
    <property type="entry name" value="DNA_glycosylase"/>
</dbReference>
<dbReference type="STRING" id="983506.L8WWC0"/>
<keyword evidence="2" id="KW-0539">Nucleus</keyword>